<gene>
    <name evidence="1" type="ORF">G7B40_003105</name>
</gene>
<dbReference type="Pfam" id="PF26132">
    <property type="entry name" value="UPF0367"/>
    <property type="match status" value="1"/>
</dbReference>
<name>A0AAP5I1T9_9CYAN</name>
<evidence type="ECO:0000313" key="2">
    <source>
        <dbReference type="Proteomes" id="UP000667802"/>
    </source>
</evidence>
<keyword evidence="2" id="KW-1185">Reference proteome</keyword>
<comment type="caution">
    <text evidence="1">The sequence shown here is derived from an EMBL/GenBank/DDBJ whole genome shotgun (WGS) entry which is preliminary data.</text>
</comment>
<dbReference type="EMBL" id="JAALHA020000001">
    <property type="protein sequence ID" value="MDR9893572.1"/>
    <property type="molecule type" value="Genomic_DNA"/>
</dbReference>
<dbReference type="RefSeq" id="WP_208349979.1">
    <property type="nucleotide sequence ID" value="NZ_JAALHA020000001.1"/>
</dbReference>
<dbReference type="NCBIfam" id="NF010236">
    <property type="entry name" value="PRK13683.1"/>
    <property type="match status" value="1"/>
</dbReference>
<dbReference type="Proteomes" id="UP000667802">
    <property type="component" value="Unassembled WGS sequence"/>
</dbReference>
<dbReference type="InterPro" id="IPR020885">
    <property type="entry name" value="UPF0367"/>
</dbReference>
<dbReference type="AlphaFoldDB" id="A0AAP5I1T9"/>
<organism evidence="1 2">
    <name type="scientific">Aetokthonos hydrillicola Thurmond2011</name>
    <dbReference type="NCBI Taxonomy" id="2712845"/>
    <lineage>
        <taxon>Bacteria</taxon>
        <taxon>Bacillati</taxon>
        <taxon>Cyanobacteriota</taxon>
        <taxon>Cyanophyceae</taxon>
        <taxon>Nostocales</taxon>
        <taxon>Hapalosiphonaceae</taxon>
        <taxon>Aetokthonos</taxon>
    </lineage>
</organism>
<accession>A0AAP5I1T9</accession>
<evidence type="ECO:0000313" key="1">
    <source>
        <dbReference type="EMBL" id="MDR9893572.1"/>
    </source>
</evidence>
<proteinExistence type="predicted"/>
<sequence length="89" mass="9548">MFNIDLTVRNTAFPLSVESKTPEAAEEIYQLILTAIRTGKPDIVELKSEGKTEKKIAVRASEISGVQISQRDGAAAGGARPPGFFALTE</sequence>
<reference evidence="2" key="1">
    <citation type="journal article" date="2021" name="Science">
        <title>Hunting the eagle killer: A cyanobacterial neurotoxin causes vacuolar myelinopathy.</title>
        <authorList>
            <person name="Breinlinger S."/>
            <person name="Phillips T.J."/>
            <person name="Haram B.N."/>
            <person name="Mares J."/>
            <person name="Martinez Yerena J.A."/>
            <person name="Hrouzek P."/>
            <person name="Sobotka R."/>
            <person name="Henderson W.M."/>
            <person name="Schmieder P."/>
            <person name="Williams S.M."/>
            <person name="Lauderdale J.D."/>
            <person name="Wilde H.D."/>
            <person name="Gerrin W."/>
            <person name="Kust A."/>
            <person name="Washington J.W."/>
            <person name="Wagner C."/>
            <person name="Geier B."/>
            <person name="Liebeke M."/>
            <person name="Enke H."/>
            <person name="Niedermeyer T.H.J."/>
            <person name="Wilde S.B."/>
        </authorList>
    </citation>
    <scope>NUCLEOTIDE SEQUENCE [LARGE SCALE GENOMIC DNA]</scope>
    <source>
        <strain evidence="2">Thurmond2011</strain>
    </source>
</reference>
<protein>
    <submittedName>
        <fullName evidence="1">Uncharacterized protein</fullName>
    </submittedName>
</protein>